<evidence type="ECO:0000256" key="6">
    <source>
        <dbReference type="SAM" id="MobiDB-lite"/>
    </source>
</evidence>
<dbReference type="InterPro" id="IPR000719">
    <property type="entry name" value="Prot_kinase_dom"/>
</dbReference>
<keyword evidence="1 5" id="KW-0808">Transferase</keyword>
<dbReference type="Pfam" id="PF07714">
    <property type="entry name" value="PK_Tyr_Ser-Thr"/>
    <property type="match status" value="1"/>
</dbReference>
<evidence type="ECO:0000259" key="7">
    <source>
        <dbReference type="PROSITE" id="PS50011"/>
    </source>
</evidence>
<feature type="compositionally biased region" description="Polar residues" evidence="6">
    <location>
        <begin position="344"/>
        <end position="354"/>
    </location>
</feature>
<sequence length="479" mass="53154">MEWLTCQMPVVIEDDSLSSWEVIGSGGFGQIHRVKHVRWGMDVAIKVLHHSDGSGYSPLLKEAEMMRQGSSPFVLRILGVYRGYPAGRGSSAQLGLVMEFMERGSLAGLQDALAGPPPWPLAFRFAHQVALGMNFLHCMAPPLLHLDLKPSNVLLDSDLNARLTDFGLARLARSVSRRHKEADSETGGTISYMPPEAFDLSYKPTPASDVYSYGILLWSIFTGREPYPYAKSSLVRFRIPLGDRPELQALDTGCVEGLGEIAELMQKCWAKDLAERPSFEDCHPVTKHLYDLHKRGLSEAVYNVQKKLDSDAETSLRNSDSETMPAPPVPLHACMPVSRERTPAQETSRAQISQLKPKPAVLDSVQKHPHQPVTSVPERHRAFSSLLTPSTQKSQKKVTPPSSLLHYQRQSSTPVSTSGYVNISGTDLAFVQIGSNNRMYVNTTSRRQRHRNPTAPSRVNVPASQADRRMAEEVRLNGR</sequence>
<dbReference type="Gene3D" id="1.10.510.10">
    <property type="entry name" value="Transferase(Phosphotransferase) domain 1"/>
    <property type="match status" value="1"/>
</dbReference>
<feature type="binding site" evidence="4">
    <location>
        <position position="46"/>
    </location>
    <ligand>
        <name>ATP</name>
        <dbReference type="ChEBI" id="CHEBI:30616"/>
    </ligand>
</feature>
<keyword evidence="3 4" id="KW-0067">ATP-binding</keyword>
<dbReference type="PROSITE" id="PS50011">
    <property type="entry name" value="PROTEIN_KINASE_DOM"/>
    <property type="match status" value="1"/>
</dbReference>
<comment type="similarity">
    <text evidence="5">Belongs to the protein kinase superfamily.</text>
</comment>
<dbReference type="AlphaFoldDB" id="A0ABD1IYK8"/>
<accession>A0ABD1IYK8</accession>
<dbReference type="InterPro" id="IPR001245">
    <property type="entry name" value="Ser-Thr/Tyr_kinase_cat_dom"/>
</dbReference>
<evidence type="ECO:0000256" key="1">
    <source>
        <dbReference type="ARBA" id="ARBA00022527"/>
    </source>
</evidence>
<evidence type="ECO:0000256" key="5">
    <source>
        <dbReference type="RuleBase" id="RU000304"/>
    </source>
</evidence>
<feature type="compositionally biased region" description="Polar residues" evidence="6">
    <location>
        <begin position="408"/>
        <end position="418"/>
    </location>
</feature>
<dbReference type="SMART" id="SM00220">
    <property type="entry name" value="S_TKc"/>
    <property type="match status" value="1"/>
</dbReference>
<evidence type="ECO:0000256" key="4">
    <source>
        <dbReference type="PROSITE-ProRule" id="PRU10141"/>
    </source>
</evidence>
<proteinExistence type="inferred from homology"/>
<dbReference type="SUPFAM" id="SSF56112">
    <property type="entry name" value="Protein kinase-like (PK-like)"/>
    <property type="match status" value="1"/>
</dbReference>
<dbReference type="InterPro" id="IPR017441">
    <property type="entry name" value="Protein_kinase_ATP_BS"/>
</dbReference>
<dbReference type="PROSITE" id="PS00108">
    <property type="entry name" value="PROTEIN_KINASE_ST"/>
    <property type="match status" value="1"/>
</dbReference>
<comment type="caution">
    <text evidence="8">The sequence shown here is derived from an EMBL/GenBank/DDBJ whole genome shotgun (WGS) entry which is preliminary data.</text>
</comment>
<dbReference type="EMBL" id="JBHFQA010000022">
    <property type="protein sequence ID" value="KAL2079095.1"/>
    <property type="molecule type" value="Genomic_DNA"/>
</dbReference>
<keyword evidence="2 4" id="KW-0547">Nucleotide-binding</keyword>
<dbReference type="InterPro" id="IPR011009">
    <property type="entry name" value="Kinase-like_dom_sf"/>
</dbReference>
<dbReference type="GO" id="GO:0005524">
    <property type="term" value="F:ATP binding"/>
    <property type="evidence" value="ECO:0007669"/>
    <property type="project" value="UniProtKB-UniRule"/>
</dbReference>
<dbReference type="PANTHER" id="PTHR44329:SF297">
    <property type="entry name" value="RECEPTOR-INTERACTING SERINE_THREONINE-PROTEIN KINASE 3"/>
    <property type="match status" value="1"/>
</dbReference>
<organism evidence="8 9">
    <name type="scientific">Coilia grayii</name>
    <name type="common">Gray's grenadier anchovy</name>
    <dbReference type="NCBI Taxonomy" id="363190"/>
    <lineage>
        <taxon>Eukaryota</taxon>
        <taxon>Metazoa</taxon>
        <taxon>Chordata</taxon>
        <taxon>Craniata</taxon>
        <taxon>Vertebrata</taxon>
        <taxon>Euteleostomi</taxon>
        <taxon>Actinopterygii</taxon>
        <taxon>Neopterygii</taxon>
        <taxon>Teleostei</taxon>
        <taxon>Clupei</taxon>
        <taxon>Clupeiformes</taxon>
        <taxon>Clupeoidei</taxon>
        <taxon>Engraulidae</taxon>
        <taxon>Coilinae</taxon>
        <taxon>Coilia</taxon>
    </lineage>
</organism>
<dbReference type="Proteomes" id="UP001591681">
    <property type="component" value="Unassembled WGS sequence"/>
</dbReference>
<evidence type="ECO:0000256" key="3">
    <source>
        <dbReference type="ARBA" id="ARBA00022840"/>
    </source>
</evidence>
<evidence type="ECO:0000256" key="2">
    <source>
        <dbReference type="ARBA" id="ARBA00022741"/>
    </source>
</evidence>
<keyword evidence="9" id="KW-1185">Reference proteome</keyword>
<keyword evidence="1 5" id="KW-0418">Kinase</keyword>
<dbReference type="PROSITE" id="PS00107">
    <property type="entry name" value="PROTEIN_KINASE_ATP"/>
    <property type="match status" value="1"/>
</dbReference>
<feature type="compositionally biased region" description="Basic and acidic residues" evidence="6">
    <location>
        <begin position="466"/>
        <end position="479"/>
    </location>
</feature>
<dbReference type="InterPro" id="IPR051681">
    <property type="entry name" value="Ser/Thr_Kinases-Pseudokinases"/>
</dbReference>
<feature type="region of interest" description="Disordered" evidence="6">
    <location>
        <begin position="311"/>
        <end position="418"/>
    </location>
</feature>
<dbReference type="PANTHER" id="PTHR44329">
    <property type="entry name" value="SERINE/THREONINE-PROTEIN KINASE TNNI3K-RELATED"/>
    <property type="match status" value="1"/>
</dbReference>
<feature type="compositionally biased region" description="Polar residues" evidence="6">
    <location>
        <begin position="313"/>
        <end position="322"/>
    </location>
</feature>
<feature type="domain" description="Protein kinase" evidence="7">
    <location>
        <begin position="17"/>
        <end position="286"/>
    </location>
</feature>
<dbReference type="GO" id="GO:0004674">
    <property type="term" value="F:protein serine/threonine kinase activity"/>
    <property type="evidence" value="ECO:0007669"/>
    <property type="project" value="UniProtKB-KW"/>
</dbReference>
<evidence type="ECO:0000313" key="9">
    <source>
        <dbReference type="Proteomes" id="UP001591681"/>
    </source>
</evidence>
<feature type="region of interest" description="Disordered" evidence="6">
    <location>
        <begin position="444"/>
        <end position="479"/>
    </location>
</feature>
<reference evidence="8 9" key="1">
    <citation type="submission" date="2024-09" db="EMBL/GenBank/DDBJ databases">
        <title>A chromosome-level genome assembly of Gray's grenadier anchovy, Coilia grayii.</title>
        <authorList>
            <person name="Fu Z."/>
        </authorList>
    </citation>
    <scope>NUCLEOTIDE SEQUENCE [LARGE SCALE GENOMIC DNA]</scope>
    <source>
        <strain evidence="8">G4</strain>
        <tissue evidence="8">Muscle</tissue>
    </source>
</reference>
<evidence type="ECO:0000313" key="8">
    <source>
        <dbReference type="EMBL" id="KAL2079095.1"/>
    </source>
</evidence>
<dbReference type="InterPro" id="IPR008271">
    <property type="entry name" value="Ser/Thr_kinase_AS"/>
</dbReference>
<keyword evidence="1 5" id="KW-0723">Serine/threonine-protein kinase</keyword>
<gene>
    <name evidence="8" type="ORF">ACEWY4_024839</name>
</gene>
<name>A0ABD1IYK8_9TELE</name>
<protein>
    <recommendedName>
        <fullName evidence="7">Protein kinase domain-containing protein</fullName>
    </recommendedName>
</protein>